<sequence>MAKLTLAQFIVFPAVFVFLIFVLLHLPPINQNPNPISHLSSSTPFNPSKTYHQTPDGRTRITKTSPTTRIEKGLARARAAIREAVRSKNYTSEKEETFIPRGDVYRNPYAFHQSYIEMEKRFRIWTYREGDVPLVHDGPVNNIYAIEGQFMAEMERGKSRLKARHPDEAHVFYLPMSITRIVQYIYRPPVNYSGNYLERLVTDYIHVIANKYPYWNRSSGADHFLLSCHDWAPDISTVTPDLYKNLIRVLCNANTSERFQPIRDISLPEVNIPHGQLGPPHLDRPPNQRHILAFFAGRETGYMRTLLFKSWKENDDEVQVYEHLPQNKSYSQSMGNSRFCLCPSGWEVASPRIVEAIAAGCVPVIISDYYVLPFSEVLDWSKFSLYVPSYKIPEIKNILKAVPYSRYLEIQKRVKQLQRHFVINRQAKPYDLLNMIFHSIWLRRLNVRLPLNSS</sequence>
<feature type="domain" description="Exostosin GT47" evidence="8">
    <location>
        <begin position="105"/>
        <end position="401"/>
    </location>
</feature>
<dbReference type="AlphaFoldDB" id="A0AA39DMA5"/>
<comment type="similarity">
    <text evidence="2">Belongs to the glycosyltransferase 47 family.</text>
</comment>
<dbReference type="GO" id="GO:0000139">
    <property type="term" value="C:Golgi membrane"/>
    <property type="evidence" value="ECO:0007669"/>
    <property type="project" value="UniProtKB-SubCell"/>
</dbReference>
<evidence type="ECO:0000256" key="6">
    <source>
        <dbReference type="SAM" id="MobiDB-lite"/>
    </source>
</evidence>
<dbReference type="Gene3D" id="3.40.50.2000">
    <property type="entry name" value="Glycogen Phosphorylase B"/>
    <property type="match status" value="1"/>
</dbReference>
<evidence type="ECO:0000259" key="8">
    <source>
        <dbReference type="Pfam" id="PF03016"/>
    </source>
</evidence>
<protein>
    <recommendedName>
        <fullName evidence="8">Exostosin GT47 domain-containing protein</fullName>
    </recommendedName>
</protein>
<dbReference type="EMBL" id="JARBHA010000011">
    <property type="protein sequence ID" value="KAJ9688735.1"/>
    <property type="molecule type" value="Genomic_DNA"/>
</dbReference>
<evidence type="ECO:0000256" key="2">
    <source>
        <dbReference type="ARBA" id="ARBA00010271"/>
    </source>
</evidence>
<keyword evidence="5" id="KW-0333">Golgi apparatus</keyword>
<evidence type="ECO:0000256" key="4">
    <source>
        <dbReference type="ARBA" id="ARBA00022968"/>
    </source>
</evidence>
<proteinExistence type="inferred from homology"/>
<dbReference type="SUPFAM" id="SSF53756">
    <property type="entry name" value="UDP-Glycosyltransferase/glycogen phosphorylase"/>
    <property type="match status" value="1"/>
</dbReference>
<evidence type="ECO:0000256" key="1">
    <source>
        <dbReference type="ARBA" id="ARBA00004323"/>
    </source>
</evidence>
<feature type="compositionally biased region" description="Polar residues" evidence="6">
    <location>
        <begin position="37"/>
        <end position="53"/>
    </location>
</feature>
<dbReference type="Pfam" id="PF03016">
    <property type="entry name" value="Exostosin_GT47"/>
    <property type="match status" value="1"/>
</dbReference>
<evidence type="ECO:0000313" key="10">
    <source>
        <dbReference type="Proteomes" id="UP001168098"/>
    </source>
</evidence>
<reference evidence="9 10" key="1">
    <citation type="journal article" date="2023" name="BMC Biotechnol.">
        <title>Vitis rotundifolia cv Carlos genome sequencing.</title>
        <authorList>
            <person name="Huff M."/>
            <person name="Hulse-Kemp A."/>
            <person name="Scheffler B."/>
            <person name="Youngblood R."/>
            <person name="Simpson S."/>
            <person name="Babiker E."/>
            <person name="Staton M."/>
        </authorList>
    </citation>
    <scope>NUCLEOTIDE SEQUENCE [LARGE SCALE GENOMIC DNA]</scope>
    <source>
        <tissue evidence="9">Leaf</tissue>
    </source>
</reference>
<keyword evidence="7" id="KW-0812">Transmembrane</keyword>
<evidence type="ECO:0000313" key="9">
    <source>
        <dbReference type="EMBL" id="KAJ9688735.1"/>
    </source>
</evidence>
<keyword evidence="3" id="KW-0808">Transferase</keyword>
<gene>
    <name evidence="9" type="ORF">PVL29_014402</name>
</gene>
<keyword evidence="4" id="KW-0735">Signal-anchor</keyword>
<evidence type="ECO:0000256" key="7">
    <source>
        <dbReference type="SAM" id="Phobius"/>
    </source>
</evidence>
<dbReference type="PANTHER" id="PTHR11062">
    <property type="entry name" value="EXOSTOSIN HEPARAN SULFATE GLYCOSYLTRANSFERASE -RELATED"/>
    <property type="match status" value="1"/>
</dbReference>
<comment type="caution">
    <text evidence="9">The sequence shown here is derived from an EMBL/GenBank/DDBJ whole genome shotgun (WGS) entry which is preliminary data.</text>
</comment>
<name>A0AA39DMA5_VITRO</name>
<keyword evidence="7" id="KW-0472">Membrane</keyword>
<feature type="transmembrane region" description="Helical" evidence="7">
    <location>
        <begin position="6"/>
        <end position="26"/>
    </location>
</feature>
<evidence type="ECO:0000256" key="3">
    <source>
        <dbReference type="ARBA" id="ARBA00022676"/>
    </source>
</evidence>
<dbReference type="InterPro" id="IPR004263">
    <property type="entry name" value="Exostosin"/>
</dbReference>
<dbReference type="InterPro" id="IPR040911">
    <property type="entry name" value="Exostosin_GT47"/>
</dbReference>
<feature type="region of interest" description="Disordered" evidence="6">
    <location>
        <begin position="37"/>
        <end position="60"/>
    </location>
</feature>
<keyword evidence="7" id="KW-1133">Transmembrane helix</keyword>
<dbReference type="PANTHER" id="PTHR11062:SF267">
    <property type="entry name" value="EXOSTOSIN FAMILY PROTEIN"/>
    <property type="match status" value="1"/>
</dbReference>
<organism evidence="9 10">
    <name type="scientific">Vitis rotundifolia</name>
    <name type="common">Muscadine grape</name>
    <dbReference type="NCBI Taxonomy" id="103349"/>
    <lineage>
        <taxon>Eukaryota</taxon>
        <taxon>Viridiplantae</taxon>
        <taxon>Streptophyta</taxon>
        <taxon>Embryophyta</taxon>
        <taxon>Tracheophyta</taxon>
        <taxon>Spermatophyta</taxon>
        <taxon>Magnoliopsida</taxon>
        <taxon>eudicotyledons</taxon>
        <taxon>Gunneridae</taxon>
        <taxon>Pentapetalae</taxon>
        <taxon>rosids</taxon>
        <taxon>Vitales</taxon>
        <taxon>Vitaceae</taxon>
        <taxon>Viteae</taxon>
        <taxon>Vitis</taxon>
    </lineage>
</organism>
<keyword evidence="3" id="KW-0328">Glycosyltransferase</keyword>
<dbReference type="GO" id="GO:0016757">
    <property type="term" value="F:glycosyltransferase activity"/>
    <property type="evidence" value="ECO:0007669"/>
    <property type="project" value="UniProtKB-KW"/>
</dbReference>
<evidence type="ECO:0000256" key="5">
    <source>
        <dbReference type="ARBA" id="ARBA00023034"/>
    </source>
</evidence>
<keyword evidence="10" id="KW-1185">Reference proteome</keyword>
<comment type="subcellular location">
    <subcellularLocation>
        <location evidence="1">Golgi apparatus membrane</location>
        <topology evidence="1">Single-pass type II membrane protein</topology>
    </subcellularLocation>
</comment>
<accession>A0AA39DMA5</accession>
<dbReference type="Proteomes" id="UP001168098">
    <property type="component" value="Unassembled WGS sequence"/>
</dbReference>